<protein>
    <submittedName>
        <fullName evidence="1">Uncharacterized protein</fullName>
    </submittedName>
</protein>
<organism evidence="1 2">
    <name type="scientific">Massilia aerilata</name>
    <dbReference type="NCBI Taxonomy" id="453817"/>
    <lineage>
        <taxon>Bacteria</taxon>
        <taxon>Pseudomonadati</taxon>
        <taxon>Pseudomonadota</taxon>
        <taxon>Betaproteobacteria</taxon>
        <taxon>Burkholderiales</taxon>
        <taxon>Oxalobacteraceae</taxon>
        <taxon>Telluria group</taxon>
        <taxon>Massilia</taxon>
    </lineage>
</organism>
<evidence type="ECO:0000313" key="1">
    <source>
        <dbReference type="EMBL" id="MFC5550315.1"/>
    </source>
</evidence>
<sequence>MKISKKLHKAIQNAIELAAMEVVTENAPACDSVPPEGWTTAQRNVFDQAHEVAYRANKRIDALLGVTGETNKAAA</sequence>
<gene>
    <name evidence="1" type="ORF">ACFPO9_17500</name>
</gene>
<reference evidence="2" key="1">
    <citation type="journal article" date="2019" name="Int. J. Syst. Evol. Microbiol.">
        <title>The Global Catalogue of Microorganisms (GCM) 10K type strain sequencing project: providing services to taxonomists for standard genome sequencing and annotation.</title>
        <authorList>
            <consortium name="The Broad Institute Genomics Platform"/>
            <consortium name="The Broad Institute Genome Sequencing Center for Infectious Disease"/>
            <person name="Wu L."/>
            <person name="Ma J."/>
        </authorList>
    </citation>
    <scope>NUCLEOTIDE SEQUENCE [LARGE SCALE GENOMIC DNA]</scope>
    <source>
        <strain evidence="2">CGMCC 4.5798</strain>
    </source>
</reference>
<dbReference type="RefSeq" id="WP_379772722.1">
    <property type="nucleotide sequence ID" value="NZ_JBHSMZ010000014.1"/>
</dbReference>
<comment type="caution">
    <text evidence="1">The sequence shown here is derived from an EMBL/GenBank/DDBJ whole genome shotgun (WGS) entry which is preliminary data.</text>
</comment>
<keyword evidence="2" id="KW-1185">Reference proteome</keyword>
<dbReference type="EMBL" id="JBHSMZ010000014">
    <property type="protein sequence ID" value="MFC5550315.1"/>
    <property type="molecule type" value="Genomic_DNA"/>
</dbReference>
<name>A0ABW0S2Z1_9BURK</name>
<evidence type="ECO:0000313" key="2">
    <source>
        <dbReference type="Proteomes" id="UP001596086"/>
    </source>
</evidence>
<dbReference type="Proteomes" id="UP001596086">
    <property type="component" value="Unassembled WGS sequence"/>
</dbReference>
<proteinExistence type="predicted"/>
<accession>A0ABW0S2Z1</accession>